<dbReference type="AlphaFoldDB" id="A0A5B8QY16"/>
<evidence type="ECO:0000256" key="1">
    <source>
        <dbReference type="ARBA" id="ARBA00022801"/>
    </source>
</evidence>
<dbReference type="KEGG" id="sdeo:D0436_10330"/>
<dbReference type="PANTHER" id="PTHR42714:SF2">
    <property type="entry name" value="TRNA MODIFICATION GTPASE GTPBP3, MITOCHONDRIAL"/>
    <property type="match status" value="1"/>
</dbReference>
<dbReference type="Proteomes" id="UP000321124">
    <property type="component" value="Chromosome"/>
</dbReference>
<name>A0A5B8QY16_9GAMM</name>
<dbReference type="GO" id="GO:0005525">
    <property type="term" value="F:GTP binding"/>
    <property type="evidence" value="ECO:0007669"/>
    <property type="project" value="InterPro"/>
</dbReference>
<dbReference type="GO" id="GO:0030488">
    <property type="term" value="P:tRNA methylation"/>
    <property type="evidence" value="ECO:0007669"/>
    <property type="project" value="TreeGrafter"/>
</dbReference>
<feature type="domain" description="G" evidence="2">
    <location>
        <begin position="53"/>
        <end position="172"/>
    </location>
</feature>
<dbReference type="GO" id="GO:0005737">
    <property type="term" value="C:cytoplasm"/>
    <property type="evidence" value="ECO:0007669"/>
    <property type="project" value="TreeGrafter"/>
</dbReference>
<dbReference type="PANTHER" id="PTHR42714">
    <property type="entry name" value="TRNA MODIFICATION GTPASE GTPBP3"/>
    <property type="match status" value="1"/>
</dbReference>
<proteinExistence type="predicted"/>
<evidence type="ECO:0000313" key="4">
    <source>
        <dbReference type="Proteomes" id="UP000321124"/>
    </source>
</evidence>
<sequence length="262" mass="29510">MKPTLRCTVKIERDVVALVQARNAFGFLHNRQPLLSLASRWQRGDSLSHDIQVIAIGKSGYGKSTTLNQLVGEAVFETNAIAGCTREMQSAEYRFPTKEAQCHFSLADLPGIGEHPELDKQYIQLYRDAIAKAHSVIYFLRADQRDYVIDQWAFAQLFNTDAERRKVIIALNAVDKIEPLNRSQPFALTAEQIQSLRLKRHTICQQFAVCEDQIVTLSATEQHNLDGLVDRLADVLQPYLSQADTTSAYQAHWTSSVNGATY</sequence>
<organism evidence="3 4">
    <name type="scientific">Shewanella decolorationis</name>
    <dbReference type="NCBI Taxonomy" id="256839"/>
    <lineage>
        <taxon>Bacteria</taxon>
        <taxon>Pseudomonadati</taxon>
        <taxon>Pseudomonadota</taxon>
        <taxon>Gammaproteobacteria</taxon>
        <taxon>Alteromonadales</taxon>
        <taxon>Shewanellaceae</taxon>
        <taxon>Shewanella</taxon>
    </lineage>
</organism>
<dbReference type="Gene3D" id="3.40.50.300">
    <property type="entry name" value="P-loop containing nucleotide triphosphate hydrolases"/>
    <property type="match status" value="1"/>
</dbReference>
<dbReference type="GO" id="GO:0016787">
    <property type="term" value="F:hydrolase activity"/>
    <property type="evidence" value="ECO:0007669"/>
    <property type="project" value="UniProtKB-KW"/>
</dbReference>
<dbReference type="CDD" id="cd00882">
    <property type="entry name" value="Ras_like_GTPase"/>
    <property type="match status" value="1"/>
</dbReference>
<dbReference type="InterPro" id="IPR027417">
    <property type="entry name" value="P-loop_NTPase"/>
</dbReference>
<reference evidence="3 4" key="1">
    <citation type="journal article" date="2019" name="Ecotoxicol. Environ. Saf.">
        <title>Microbial characterization of heavy metal resistant bacterial strains isolated from an electroplating wastewater treatment plant.</title>
        <authorList>
            <person name="Cai X."/>
            <person name="Zheng X."/>
            <person name="Zhang D."/>
            <person name="Iqbal W."/>
            <person name="Liu C."/>
            <person name="Yang B."/>
            <person name="Zhao X."/>
            <person name="Lu X."/>
            <person name="Mao Y."/>
        </authorList>
    </citation>
    <scope>NUCLEOTIDE SEQUENCE [LARGE SCALE GENOMIC DNA]</scope>
    <source>
        <strain evidence="3 4">Ni1-3</strain>
    </source>
</reference>
<keyword evidence="1" id="KW-0378">Hydrolase</keyword>
<evidence type="ECO:0000259" key="2">
    <source>
        <dbReference type="Pfam" id="PF01926"/>
    </source>
</evidence>
<dbReference type="Pfam" id="PF01926">
    <property type="entry name" value="MMR_HSR1"/>
    <property type="match status" value="1"/>
</dbReference>
<dbReference type="SUPFAM" id="SSF52540">
    <property type="entry name" value="P-loop containing nucleoside triphosphate hydrolases"/>
    <property type="match status" value="1"/>
</dbReference>
<dbReference type="RefSeq" id="WP_126513103.1">
    <property type="nucleotide sequence ID" value="NZ_CP031775.2"/>
</dbReference>
<dbReference type="InterPro" id="IPR006073">
    <property type="entry name" value="GTP-bd"/>
</dbReference>
<gene>
    <name evidence="3" type="ORF">D0436_10330</name>
</gene>
<protein>
    <submittedName>
        <fullName evidence="3">50S ribosome-binding GTPase</fullName>
    </submittedName>
</protein>
<evidence type="ECO:0000313" key="3">
    <source>
        <dbReference type="EMBL" id="QDZ90831.1"/>
    </source>
</evidence>
<dbReference type="EMBL" id="CP031775">
    <property type="protein sequence ID" value="QDZ90831.1"/>
    <property type="molecule type" value="Genomic_DNA"/>
</dbReference>
<accession>A0A5B8QY16</accession>
<dbReference type="GO" id="GO:0002098">
    <property type="term" value="P:tRNA wobble uridine modification"/>
    <property type="evidence" value="ECO:0007669"/>
    <property type="project" value="TreeGrafter"/>
</dbReference>